<reference evidence="1" key="1">
    <citation type="journal article" date="2020" name="Nature">
        <title>Giant virus diversity and host interactions through global metagenomics.</title>
        <authorList>
            <person name="Schulz F."/>
            <person name="Roux S."/>
            <person name="Paez-Espino D."/>
            <person name="Jungbluth S."/>
            <person name="Walsh D.A."/>
            <person name="Denef V.J."/>
            <person name="McMahon K.D."/>
            <person name="Konstantinidis K.T."/>
            <person name="Eloe-Fadrosh E.A."/>
            <person name="Kyrpides N.C."/>
            <person name="Woyke T."/>
        </authorList>
    </citation>
    <scope>NUCLEOTIDE SEQUENCE</scope>
    <source>
        <strain evidence="1">GVMAG-M-3300025880-76</strain>
    </source>
</reference>
<sequence>MKIGLLIPCTSRNREWSDIKESYLYKYTIRSLLVTYDKEHTYKFYVGIDKNDKIYDNEDNKGYLIKLCSVMKNVEIEFIYMDDIQKGHLTVMWNKLFKTAFDDDCNYFFQCGDDIQFQTKGWVNTCISTQMQNNDICLTGPLDVNNTRLLTQSFVSRKHMELFGYYFPPEIINWFCDDWINEVYRGLNKFVPLRNYVCNNLGGQPRYDINNDTIHTQTQFKDSNMKMRKKCNELVKRDIERNIQK</sequence>
<dbReference type="EMBL" id="MN740360">
    <property type="protein sequence ID" value="QHU02609.1"/>
    <property type="molecule type" value="Genomic_DNA"/>
</dbReference>
<name>A0A6C0JAE1_9ZZZZ</name>
<evidence type="ECO:0000313" key="1">
    <source>
        <dbReference type="EMBL" id="QHU02609.1"/>
    </source>
</evidence>
<organism evidence="1">
    <name type="scientific">viral metagenome</name>
    <dbReference type="NCBI Taxonomy" id="1070528"/>
    <lineage>
        <taxon>unclassified sequences</taxon>
        <taxon>metagenomes</taxon>
        <taxon>organismal metagenomes</taxon>
    </lineage>
</organism>
<proteinExistence type="predicted"/>
<protein>
    <submittedName>
        <fullName evidence="1">Uncharacterized protein</fullName>
    </submittedName>
</protein>
<dbReference type="AlphaFoldDB" id="A0A6C0JAE1"/>
<accession>A0A6C0JAE1</accession>